<dbReference type="InterPro" id="IPR001279">
    <property type="entry name" value="Metallo-B-lactamas"/>
</dbReference>
<keyword evidence="2" id="KW-0378">Hydrolase</keyword>
<gene>
    <name evidence="2" type="ORF">PITCH_A1290020</name>
</gene>
<dbReference type="InterPro" id="IPR050662">
    <property type="entry name" value="Sec-metab_biosynth-thioest"/>
</dbReference>
<dbReference type="Pfam" id="PF00753">
    <property type="entry name" value="Lactamase_B"/>
    <property type="match status" value="1"/>
</dbReference>
<protein>
    <submittedName>
        <fullName evidence="2">Zn-dependent hydrolase, glyoxylase</fullName>
    </submittedName>
</protein>
<sequence>MFNVSTFEDVICGQDEIDLIGSSLSVFTFFVDGLLLDTGPRSFEQDSAKFFKNHPIAQVALSHVHEDHCGMASWLQKNMGVPIYLHKGAIEEASKRADLPHYRLKIWGEREAFSAISMPDEIITPRHRFEAIDTPGHCAAHMVFYEGEKGWLFTGDTFIGIRQQVAFREEDLSQTINTLNNLLTLDFDTMFCAHSGVLNDGRRLLEQKLNFLTELQEKIWDMEDQGLTIREIDRILFPVSHPISDYSEGEGTSYHMIKTLSSVRKST</sequence>
<dbReference type="PANTHER" id="PTHR23131">
    <property type="entry name" value="ENDORIBONUCLEASE LACTB2"/>
    <property type="match status" value="1"/>
</dbReference>
<dbReference type="SUPFAM" id="SSF56281">
    <property type="entry name" value="Metallo-hydrolase/oxidoreductase"/>
    <property type="match status" value="1"/>
</dbReference>
<evidence type="ECO:0000313" key="2">
    <source>
        <dbReference type="EMBL" id="SPD72343.1"/>
    </source>
</evidence>
<dbReference type="EMBL" id="OJIN01000034">
    <property type="protein sequence ID" value="SPD72343.1"/>
    <property type="molecule type" value="Genomic_DNA"/>
</dbReference>
<dbReference type="SMART" id="SM00849">
    <property type="entry name" value="Lactamase_B"/>
    <property type="match status" value="1"/>
</dbReference>
<dbReference type="Gene3D" id="3.60.15.10">
    <property type="entry name" value="Ribonuclease Z/Hydroxyacylglutathione hydrolase-like"/>
    <property type="match status" value="1"/>
</dbReference>
<dbReference type="InterPro" id="IPR036866">
    <property type="entry name" value="RibonucZ/Hydroxyglut_hydro"/>
</dbReference>
<organism evidence="2">
    <name type="scientific">uncultured Desulfobacterium sp</name>
    <dbReference type="NCBI Taxonomy" id="201089"/>
    <lineage>
        <taxon>Bacteria</taxon>
        <taxon>Pseudomonadati</taxon>
        <taxon>Thermodesulfobacteriota</taxon>
        <taxon>Desulfobacteria</taxon>
        <taxon>Desulfobacterales</taxon>
        <taxon>Desulfobacteriaceae</taxon>
        <taxon>Desulfobacterium</taxon>
        <taxon>environmental samples</taxon>
    </lineage>
</organism>
<dbReference type="AlphaFoldDB" id="A0A445MSC5"/>
<reference evidence="2" key="1">
    <citation type="submission" date="2018-01" db="EMBL/GenBank/DDBJ databases">
        <authorList>
            <person name="Regsiter A."/>
            <person name="William W."/>
        </authorList>
    </citation>
    <scope>NUCLEOTIDE SEQUENCE</scope>
    <source>
        <strain evidence="2">TRIP AH-1</strain>
    </source>
</reference>
<evidence type="ECO:0000259" key="1">
    <source>
        <dbReference type="SMART" id="SM00849"/>
    </source>
</evidence>
<feature type="domain" description="Metallo-beta-lactamase" evidence="1">
    <location>
        <begin position="25"/>
        <end position="194"/>
    </location>
</feature>
<proteinExistence type="predicted"/>
<accession>A0A445MSC5</accession>
<dbReference type="GO" id="GO:0016787">
    <property type="term" value="F:hydrolase activity"/>
    <property type="evidence" value="ECO:0007669"/>
    <property type="project" value="UniProtKB-KW"/>
</dbReference>
<name>A0A445MSC5_9BACT</name>